<dbReference type="SFLD" id="SFLDG01020">
    <property type="entry name" value="Terpene_Cyclase_Like_2"/>
    <property type="match status" value="1"/>
</dbReference>
<accession>A0A9W9CEJ5</accession>
<evidence type="ECO:0000256" key="2">
    <source>
        <dbReference type="ARBA" id="ARBA00006333"/>
    </source>
</evidence>
<dbReference type="SUPFAM" id="SSF48576">
    <property type="entry name" value="Terpenoid synthases"/>
    <property type="match status" value="1"/>
</dbReference>
<dbReference type="Proteomes" id="UP001140513">
    <property type="component" value="Unassembled WGS sequence"/>
</dbReference>
<dbReference type="GeneID" id="80903547"/>
<sequence>MAQAIVVGKPQLTSFPSFGTSSSFTTTSQLRREAPFNNVTIDHQAERKALLASVRGQTIRIPDLTPLSKHWPTKTNPHIDLMRVDIREWLDATLPTGKVLSALQRSDFGLFGATWWPQADLPRLKIVTYLAVWLFTWDDEIDLNDGTLWTEFSAAQTYREQTLSYVRYTLGIDASPPLVTNRIILNFAPIGAACRKHYSLPQNKMVYEEIRFFMEMSEREQRLRLSGAIPSVDDFWHYRLGSSAVTVCIALNEFSGGDMRLPADFYTNTHVKRIIQHTNTIISATNDLLSVKKEIKREAIDSLVPIIFHHGGDIQGAVDEVVAFIGGEIGELDEAAEALFERYEGEGKDLRRMVGHFVDGCKHYVTGNLTWSLETDRYGVERVDGEIIMTL</sequence>
<dbReference type="PANTHER" id="PTHR35201:SF4">
    <property type="entry name" value="BETA-PINACENE SYNTHASE-RELATED"/>
    <property type="match status" value="1"/>
</dbReference>
<keyword evidence="3 4" id="KW-0460">Magnesium</keyword>
<keyword evidence="6" id="KW-1185">Reference proteome</keyword>
<evidence type="ECO:0000256" key="1">
    <source>
        <dbReference type="ARBA" id="ARBA00001946"/>
    </source>
</evidence>
<comment type="similarity">
    <text evidence="2 4">Belongs to the terpene synthase family.</text>
</comment>
<comment type="caution">
    <text evidence="5">The sequence shown here is derived from an EMBL/GenBank/DDBJ whole genome shotgun (WGS) entry which is preliminary data.</text>
</comment>
<dbReference type="GO" id="GO:0008299">
    <property type="term" value="P:isoprenoid biosynthetic process"/>
    <property type="evidence" value="ECO:0007669"/>
    <property type="project" value="UniProtKB-ARBA"/>
</dbReference>
<dbReference type="InterPro" id="IPR034686">
    <property type="entry name" value="Terpene_cyclase-like_2"/>
</dbReference>
<keyword evidence="4" id="KW-0456">Lyase</keyword>
<dbReference type="EC" id="4.2.3.-" evidence="4"/>
<gene>
    <name evidence="5" type="ORF">N0V89_000017</name>
</gene>
<organism evidence="5 6">
    <name type="scientific">Didymosphaeria variabile</name>
    <dbReference type="NCBI Taxonomy" id="1932322"/>
    <lineage>
        <taxon>Eukaryota</taxon>
        <taxon>Fungi</taxon>
        <taxon>Dikarya</taxon>
        <taxon>Ascomycota</taxon>
        <taxon>Pezizomycotina</taxon>
        <taxon>Dothideomycetes</taxon>
        <taxon>Pleosporomycetidae</taxon>
        <taxon>Pleosporales</taxon>
        <taxon>Massarineae</taxon>
        <taxon>Didymosphaeriaceae</taxon>
        <taxon>Didymosphaeria</taxon>
    </lineage>
</organism>
<comment type="cofactor">
    <cofactor evidence="1 4">
        <name>Mg(2+)</name>
        <dbReference type="ChEBI" id="CHEBI:18420"/>
    </cofactor>
</comment>
<dbReference type="SFLD" id="SFLDS00005">
    <property type="entry name" value="Isoprenoid_Synthase_Type_I"/>
    <property type="match status" value="1"/>
</dbReference>
<dbReference type="Gene3D" id="1.10.600.10">
    <property type="entry name" value="Farnesyl Diphosphate Synthase"/>
    <property type="match status" value="1"/>
</dbReference>
<name>A0A9W9CEJ5_9PLEO</name>
<proteinExistence type="inferred from homology"/>
<dbReference type="EMBL" id="JAPEUX010000001">
    <property type="protein sequence ID" value="KAJ4359463.1"/>
    <property type="molecule type" value="Genomic_DNA"/>
</dbReference>
<evidence type="ECO:0000256" key="3">
    <source>
        <dbReference type="ARBA" id="ARBA00022842"/>
    </source>
</evidence>
<dbReference type="GO" id="GO:0010333">
    <property type="term" value="F:terpene synthase activity"/>
    <property type="evidence" value="ECO:0007669"/>
    <property type="project" value="InterPro"/>
</dbReference>
<dbReference type="PANTHER" id="PTHR35201">
    <property type="entry name" value="TERPENE SYNTHASE"/>
    <property type="match status" value="1"/>
</dbReference>
<dbReference type="Pfam" id="PF19086">
    <property type="entry name" value="Terpene_syn_C_2"/>
    <property type="match status" value="1"/>
</dbReference>
<protein>
    <recommendedName>
        <fullName evidence="4">Terpene synthase</fullName>
        <ecNumber evidence="4">4.2.3.-</ecNumber>
    </recommendedName>
</protein>
<dbReference type="GO" id="GO:0046872">
    <property type="term" value="F:metal ion binding"/>
    <property type="evidence" value="ECO:0007669"/>
    <property type="project" value="UniProtKB-KW"/>
</dbReference>
<evidence type="ECO:0000313" key="5">
    <source>
        <dbReference type="EMBL" id="KAJ4359463.1"/>
    </source>
</evidence>
<dbReference type="RefSeq" id="XP_056075665.1">
    <property type="nucleotide sequence ID" value="XM_056208843.1"/>
</dbReference>
<evidence type="ECO:0000256" key="4">
    <source>
        <dbReference type="RuleBase" id="RU366034"/>
    </source>
</evidence>
<dbReference type="InterPro" id="IPR008949">
    <property type="entry name" value="Isoprenoid_synthase_dom_sf"/>
</dbReference>
<reference evidence="5" key="1">
    <citation type="submission" date="2022-10" db="EMBL/GenBank/DDBJ databases">
        <title>Tapping the CABI collections for fungal endophytes: first genome assemblies for Collariella, Neodidymelliopsis, Ascochyta clinopodiicola, Didymella pomorum, Didymosphaeria variabile, Neocosmospora piperis and Neocucurbitaria cava.</title>
        <authorList>
            <person name="Hill R."/>
        </authorList>
    </citation>
    <scope>NUCLEOTIDE SEQUENCE</scope>
    <source>
        <strain evidence="5">IMI 356815</strain>
    </source>
</reference>
<evidence type="ECO:0000313" key="6">
    <source>
        <dbReference type="Proteomes" id="UP001140513"/>
    </source>
</evidence>
<dbReference type="AlphaFoldDB" id="A0A9W9CEJ5"/>
<keyword evidence="4" id="KW-0479">Metal-binding</keyword>
<dbReference type="OrthoDB" id="2861623at2759"/>